<keyword evidence="3" id="KW-1003">Cell membrane</keyword>
<dbReference type="GO" id="GO:0022857">
    <property type="term" value="F:transmembrane transporter activity"/>
    <property type="evidence" value="ECO:0007669"/>
    <property type="project" value="InterPro"/>
</dbReference>
<evidence type="ECO:0000256" key="5">
    <source>
        <dbReference type="ARBA" id="ARBA00022597"/>
    </source>
</evidence>
<feature type="transmembrane region" description="Helical" evidence="11">
    <location>
        <begin position="92"/>
        <end position="112"/>
    </location>
</feature>
<evidence type="ECO:0000313" key="13">
    <source>
        <dbReference type="Proteomes" id="UP000277811"/>
    </source>
</evidence>
<dbReference type="Proteomes" id="UP000277811">
    <property type="component" value="Unassembled WGS sequence"/>
</dbReference>
<dbReference type="PANTHER" id="PTHR32196">
    <property type="entry name" value="ABC TRANSPORTER PERMEASE PROTEIN YPHD-RELATED-RELATED"/>
    <property type="match status" value="1"/>
</dbReference>
<evidence type="ECO:0000256" key="7">
    <source>
        <dbReference type="ARBA" id="ARBA00022989"/>
    </source>
</evidence>
<dbReference type="RefSeq" id="WP_122627850.1">
    <property type="nucleotide sequence ID" value="NZ_UPPP01000069.1"/>
</dbReference>
<dbReference type="GO" id="GO:0005886">
    <property type="term" value="C:plasma membrane"/>
    <property type="evidence" value="ECO:0007669"/>
    <property type="project" value="UniProtKB-SubCell"/>
</dbReference>
<feature type="transmembrane region" description="Helical" evidence="11">
    <location>
        <begin position="65"/>
        <end position="85"/>
    </location>
</feature>
<evidence type="ECO:0000256" key="10">
    <source>
        <dbReference type="ARBA" id="ARBA00035686"/>
    </source>
</evidence>
<keyword evidence="6 11" id="KW-0812">Transmembrane</keyword>
<evidence type="ECO:0000256" key="8">
    <source>
        <dbReference type="ARBA" id="ARBA00023136"/>
    </source>
</evidence>
<comment type="subcellular location">
    <subcellularLocation>
        <location evidence="1">Cell membrane</location>
        <topology evidence="1">Multi-pass membrane protein</topology>
    </subcellularLocation>
</comment>
<evidence type="ECO:0000256" key="2">
    <source>
        <dbReference type="ARBA" id="ARBA00022448"/>
    </source>
</evidence>
<evidence type="ECO:0000256" key="9">
    <source>
        <dbReference type="ARBA" id="ARBA00035611"/>
    </source>
</evidence>
<dbReference type="OrthoDB" id="9813906at2"/>
<keyword evidence="13" id="KW-1185">Reference proteome</keyword>
<feature type="transmembrane region" description="Helical" evidence="11">
    <location>
        <begin position="195"/>
        <end position="212"/>
    </location>
</feature>
<feature type="transmembrane region" description="Helical" evidence="11">
    <location>
        <begin position="255"/>
        <end position="273"/>
    </location>
</feature>
<keyword evidence="8 11" id="KW-0472">Membrane</keyword>
<dbReference type="PANTHER" id="PTHR32196:SF32">
    <property type="entry name" value="XYLOSE TRANSPORT SYSTEM PERMEASE PROTEIN XYLH"/>
    <property type="match status" value="1"/>
</dbReference>
<keyword evidence="7 11" id="KW-1133">Transmembrane helix</keyword>
<keyword evidence="4" id="KW-0997">Cell inner membrane</keyword>
<proteinExistence type="predicted"/>
<evidence type="ECO:0000256" key="11">
    <source>
        <dbReference type="SAM" id="Phobius"/>
    </source>
</evidence>
<sequence length="408" mass="43604">MASNTQTNLPINPTNNTPSIKKILVSSLKQNIRQYTMLIALIGIWVFFGIISDGIFVSARNLSNLFLQAVTIAILATSMVLVMVAGHIDLSVGSLAGFLGAVAAVLMVKVGLGTIPTIILTMLVGLIVGIWHGYWVAYRGVPAFIVTLASMMGFKGAIIGVTKGATIAPMLPAFKAIGQGYLPKLFLPHASFNDTSAIISVIFILLFIIFDWRKRQSRIKYGFTVLPLSLQLIRMVVICIAMAAVLSIMVTYMGIPYAILLLIGLVVLFSFITEKTTFGRYVYAIGGNKEAARLSGINIRKTNMTIFMIMGVMTAIAGMVFTARLNAATTAAGNLFELDAIAAAIIGGTSTMGGEGTVVGAIIGALVTSSLDNGMSLMDWDITYQYIVKGLVLLLAVWVDIATRKKSA</sequence>
<comment type="function">
    <text evidence="9">Part of the binding-protein-dependent transport system for D-xylose. Probably responsible for the translocation of the substrate across the membrane.</text>
</comment>
<evidence type="ECO:0000256" key="4">
    <source>
        <dbReference type="ARBA" id="ARBA00022519"/>
    </source>
</evidence>
<reference evidence="12 13" key="1">
    <citation type="submission" date="2018-06" db="EMBL/GenBank/DDBJ databases">
        <authorList>
            <person name="Strepis N."/>
        </authorList>
    </citation>
    <scope>NUCLEOTIDE SEQUENCE [LARGE SCALE GENOMIC DNA]</scope>
    <source>
        <strain evidence="12">LUCI</strain>
    </source>
</reference>
<dbReference type="CDD" id="cd06579">
    <property type="entry name" value="TM_PBP1_transp_AraH_like"/>
    <property type="match status" value="1"/>
</dbReference>
<dbReference type="AlphaFoldDB" id="A0A498R7K3"/>
<feature type="transmembrane region" description="Helical" evidence="11">
    <location>
        <begin position="143"/>
        <end position="162"/>
    </location>
</feature>
<evidence type="ECO:0000256" key="3">
    <source>
        <dbReference type="ARBA" id="ARBA00022475"/>
    </source>
</evidence>
<keyword evidence="5" id="KW-0762">Sugar transport</keyword>
<organism evidence="12 13">
    <name type="scientific">Lucifera butyrica</name>
    <dbReference type="NCBI Taxonomy" id="1351585"/>
    <lineage>
        <taxon>Bacteria</taxon>
        <taxon>Bacillati</taxon>
        <taxon>Bacillota</taxon>
        <taxon>Negativicutes</taxon>
        <taxon>Veillonellales</taxon>
        <taxon>Veillonellaceae</taxon>
        <taxon>Lucifera</taxon>
    </lineage>
</organism>
<dbReference type="Pfam" id="PF02653">
    <property type="entry name" value="BPD_transp_2"/>
    <property type="match status" value="1"/>
</dbReference>
<gene>
    <name evidence="12" type="ORF">LUCI_2140</name>
</gene>
<accession>A0A498R7K3</accession>
<protein>
    <recommendedName>
        <fullName evidence="10">Xylose transport system permease protein XylH</fullName>
    </recommendedName>
</protein>
<dbReference type="InterPro" id="IPR001851">
    <property type="entry name" value="ABC_transp_permease"/>
</dbReference>
<feature type="transmembrane region" description="Helical" evidence="11">
    <location>
        <begin position="118"/>
        <end position="136"/>
    </location>
</feature>
<name>A0A498R7K3_9FIRM</name>
<evidence type="ECO:0000256" key="6">
    <source>
        <dbReference type="ARBA" id="ARBA00022692"/>
    </source>
</evidence>
<feature type="transmembrane region" description="Helical" evidence="11">
    <location>
        <begin position="232"/>
        <end position="249"/>
    </location>
</feature>
<feature type="transmembrane region" description="Helical" evidence="11">
    <location>
        <begin position="35"/>
        <end position="59"/>
    </location>
</feature>
<keyword evidence="2" id="KW-0813">Transport</keyword>
<feature type="transmembrane region" description="Helical" evidence="11">
    <location>
        <begin position="304"/>
        <end position="325"/>
    </location>
</feature>
<evidence type="ECO:0000313" key="12">
    <source>
        <dbReference type="EMBL" id="VBB06900.1"/>
    </source>
</evidence>
<evidence type="ECO:0000256" key="1">
    <source>
        <dbReference type="ARBA" id="ARBA00004651"/>
    </source>
</evidence>
<dbReference type="EMBL" id="UPPP01000069">
    <property type="protein sequence ID" value="VBB06900.1"/>
    <property type="molecule type" value="Genomic_DNA"/>
</dbReference>
<feature type="transmembrane region" description="Helical" evidence="11">
    <location>
        <begin position="382"/>
        <end position="402"/>
    </location>
</feature>